<dbReference type="PANTHER" id="PTHR30146">
    <property type="entry name" value="LACI-RELATED TRANSCRIPTIONAL REPRESSOR"/>
    <property type="match status" value="1"/>
</dbReference>
<proteinExistence type="predicted"/>
<dbReference type="SUPFAM" id="SSF53822">
    <property type="entry name" value="Periplasmic binding protein-like I"/>
    <property type="match status" value="1"/>
</dbReference>
<feature type="non-terminal residue" evidence="5">
    <location>
        <position position="151"/>
    </location>
</feature>
<dbReference type="GO" id="GO:0000976">
    <property type="term" value="F:transcription cis-regulatory region binding"/>
    <property type="evidence" value="ECO:0007669"/>
    <property type="project" value="TreeGrafter"/>
</dbReference>
<dbReference type="SMART" id="SM00354">
    <property type="entry name" value="HTH_LACI"/>
    <property type="match status" value="1"/>
</dbReference>
<keyword evidence="1" id="KW-0805">Transcription regulation</keyword>
<dbReference type="GO" id="GO:0003700">
    <property type="term" value="F:DNA-binding transcription factor activity"/>
    <property type="evidence" value="ECO:0007669"/>
    <property type="project" value="TreeGrafter"/>
</dbReference>
<dbReference type="Gene3D" id="3.40.50.2300">
    <property type="match status" value="1"/>
</dbReference>
<evidence type="ECO:0000313" key="6">
    <source>
        <dbReference type="Proteomes" id="UP000476281"/>
    </source>
</evidence>
<evidence type="ECO:0000256" key="1">
    <source>
        <dbReference type="ARBA" id="ARBA00023015"/>
    </source>
</evidence>
<dbReference type="InterPro" id="IPR028082">
    <property type="entry name" value="Peripla_BP_I"/>
</dbReference>
<dbReference type="PROSITE" id="PS50932">
    <property type="entry name" value="HTH_LACI_2"/>
    <property type="match status" value="1"/>
</dbReference>
<dbReference type="AlphaFoldDB" id="A0A6L3XQN5"/>
<evidence type="ECO:0000256" key="3">
    <source>
        <dbReference type="ARBA" id="ARBA00023163"/>
    </source>
</evidence>
<organism evidence="5 6">
    <name type="scientific">Enterobacter hormaechei</name>
    <dbReference type="NCBI Taxonomy" id="158836"/>
    <lineage>
        <taxon>Bacteria</taxon>
        <taxon>Pseudomonadati</taxon>
        <taxon>Pseudomonadota</taxon>
        <taxon>Gammaproteobacteria</taxon>
        <taxon>Enterobacterales</taxon>
        <taxon>Enterobacteriaceae</taxon>
        <taxon>Enterobacter</taxon>
        <taxon>Enterobacter cloacae complex</taxon>
    </lineage>
</organism>
<keyword evidence="3" id="KW-0804">Transcription</keyword>
<dbReference type="InterPro" id="IPR000843">
    <property type="entry name" value="HTH_LacI"/>
</dbReference>
<dbReference type="Proteomes" id="UP000476281">
    <property type="component" value="Unassembled WGS sequence"/>
</dbReference>
<dbReference type="PROSITE" id="PS00356">
    <property type="entry name" value="HTH_LACI_1"/>
    <property type="match status" value="1"/>
</dbReference>
<dbReference type="Pfam" id="PF00356">
    <property type="entry name" value="LacI"/>
    <property type="match status" value="1"/>
</dbReference>
<dbReference type="CDD" id="cd01392">
    <property type="entry name" value="HTH_LacI"/>
    <property type="match status" value="1"/>
</dbReference>
<comment type="caution">
    <text evidence="5">The sequence shown here is derived from an EMBL/GenBank/DDBJ whole genome shotgun (WGS) entry which is preliminary data.</text>
</comment>
<evidence type="ECO:0000256" key="2">
    <source>
        <dbReference type="ARBA" id="ARBA00023125"/>
    </source>
</evidence>
<sequence length="151" mass="16292">MKAITLYDVARVAGVSYQTVSRVINDAEHVSARTREKVRQAMAALHYVPNRGAQQLAGKRTRTLGLMTSDLALHALSQIASAVKSRAVEQGASVLISMVEQPAQCQAALQELLAQRVEALLVNVPLEDAQAEMLQEMASPTPVLFLDVSPT</sequence>
<dbReference type="PRINTS" id="PR00036">
    <property type="entry name" value="HTHLACI"/>
</dbReference>
<evidence type="ECO:0000259" key="4">
    <source>
        <dbReference type="PROSITE" id="PS50932"/>
    </source>
</evidence>
<dbReference type="SUPFAM" id="SSF47413">
    <property type="entry name" value="lambda repressor-like DNA-binding domains"/>
    <property type="match status" value="1"/>
</dbReference>
<gene>
    <name evidence="5" type="ORF">F9C29_24030</name>
</gene>
<name>A0A6L3XQN5_9ENTR</name>
<dbReference type="Gene3D" id="1.10.260.40">
    <property type="entry name" value="lambda repressor-like DNA-binding domains"/>
    <property type="match status" value="1"/>
</dbReference>
<protein>
    <submittedName>
        <fullName evidence="5">LacI family DNA-binding transcriptional regulator</fullName>
    </submittedName>
</protein>
<dbReference type="PANTHER" id="PTHR30146:SF153">
    <property type="entry name" value="LACTOSE OPERON REPRESSOR"/>
    <property type="match status" value="1"/>
</dbReference>
<reference evidence="5 6" key="1">
    <citation type="submission" date="2019-09" db="EMBL/GenBank/DDBJ databases">
        <title>Reversal of blaTEM antimicrobial resistance by CRISPR-Cas9 in clinical E. coli and other Enterobacteriaceae strains.</title>
        <authorList>
            <person name="Tagliaferri T."/>
            <person name="Guimaraes N."/>
            <person name="Pereira M."/>
            <person name="Felicori L."/>
            <person name="Horz H.-P."/>
            <person name="Santos S."/>
            <person name="Mendes T."/>
        </authorList>
    </citation>
    <scope>NUCLEOTIDE SEQUENCE [LARGE SCALE GENOMIC DNA]</scope>
    <source>
        <strain evidence="5 6">E2_blaTEM_MG</strain>
    </source>
</reference>
<evidence type="ECO:0000313" key="5">
    <source>
        <dbReference type="EMBL" id="KAB2505525.1"/>
    </source>
</evidence>
<dbReference type="EMBL" id="WBSZ01001184">
    <property type="protein sequence ID" value="KAB2505525.1"/>
    <property type="molecule type" value="Genomic_DNA"/>
</dbReference>
<dbReference type="InterPro" id="IPR010982">
    <property type="entry name" value="Lambda_DNA-bd_dom_sf"/>
</dbReference>
<accession>A0A6L3XQN5</accession>
<keyword evidence="2 5" id="KW-0238">DNA-binding</keyword>
<feature type="domain" description="HTH lacI-type" evidence="4">
    <location>
        <begin position="4"/>
        <end position="58"/>
    </location>
</feature>